<dbReference type="Pfam" id="PF00946">
    <property type="entry name" value="Mononeg_RNA_pol"/>
    <property type="match status" value="1"/>
</dbReference>
<protein>
    <submittedName>
        <fullName evidence="2">(apollo) hypothetical protein</fullName>
    </submittedName>
</protein>
<dbReference type="GO" id="GO:0003968">
    <property type="term" value="F:RNA-directed RNA polymerase activity"/>
    <property type="evidence" value="ECO:0007669"/>
    <property type="project" value="InterPro"/>
</dbReference>
<dbReference type="Proteomes" id="UP000691718">
    <property type="component" value="Unassembled WGS sequence"/>
</dbReference>
<evidence type="ECO:0000313" key="2">
    <source>
        <dbReference type="EMBL" id="CAG5000799.1"/>
    </source>
</evidence>
<accession>A0A8S3X4J5</accession>
<organism evidence="2 3">
    <name type="scientific">Parnassius apollo</name>
    <name type="common">Apollo butterfly</name>
    <name type="synonym">Papilio apollo</name>
    <dbReference type="NCBI Taxonomy" id="110799"/>
    <lineage>
        <taxon>Eukaryota</taxon>
        <taxon>Metazoa</taxon>
        <taxon>Ecdysozoa</taxon>
        <taxon>Arthropoda</taxon>
        <taxon>Hexapoda</taxon>
        <taxon>Insecta</taxon>
        <taxon>Pterygota</taxon>
        <taxon>Neoptera</taxon>
        <taxon>Endopterygota</taxon>
        <taxon>Lepidoptera</taxon>
        <taxon>Glossata</taxon>
        <taxon>Ditrysia</taxon>
        <taxon>Papilionoidea</taxon>
        <taxon>Papilionidae</taxon>
        <taxon>Parnassiinae</taxon>
        <taxon>Parnassini</taxon>
        <taxon>Parnassius</taxon>
        <taxon>Parnassius</taxon>
    </lineage>
</organism>
<evidence type="ECO:0000259" key="1">
    <source>
        <dbReference type="Pfam" id="PF00946"/>
    </source>
</evidence>
<gene>
    <name evidence="2" type="ORF">PAPOLLO_LOCUS13794</name>
</gene>
<sequence>MGYPVVDMDATTKSCMNKGTVMKQDLQEAAIAIDCMFKKEFCRQVLKRHNKWPMLSFDPQLNPHIVSCILENEWGETTSLKWDPMDFQHVHLKKNFDFKK</sequence>
<dbReference type="GO" id="GO:0005524">
    <property type="term" value="F:ATP binding"/>
    <property type="evidence" value="ECO:0007669"/>
    <property type="project" value="InterPro"/>
</dbReference>
<dbReference type="OrthoDB" id="7399806at2759"/>
<reference evidence="2" key="1">
    <citation type="submission" date="2021-04" db="EMBL/GenBank/DDBJ databases">
        <authorList>
            <person name="Tunstrom K."/>
        </authorList>
    </citation>
    <scope>NUCLEOTIDE SEQUENCE</scope>
</reference>
<feature type="domain" description="RdRp catalytic" evidence="1">
    <location>
        <begin position="2"/>
        <end position="99"/>
    </location>
</feature>
<proteinExistence type="predicted"/>
<keyword evidence="3" id="KW-1185">Reference proteome</keyword>
<dbReference type="EMBL" id="CAJQZP010000945">
    <property type="protein sequence ID" value="CAG5000799.1"/>
    <property type="molecule type" value="Genomic_DNA"/>
</dbReference>
<dbReference type="GO" id="GO:0004482">
    <property type="term" value="F:mRNA 5'-cap (guanine-N7-)-methyltransferase activity"/>
    <property type="evidence" value="ECO:0007669"/>
    <property type="project" value="InterPro"/>
</dbReference>
<dbReference type="AlphaFoldDB" id="A0A8S3X4J5"/>
<name>A0A8S3X4J5_PARAO</name>
<dbReference type="InterPro" id="IPR014023">
    <property type="entry name" value="Mononeg_RNA_pol_cat"/>
</dbReference>
<evidence type="ECO:0000313" key="3">
    <source>
        <dbReference type="Proteomes" id="UP000691718"/>
    </source>
</evidence>
<comment type="caution">
    <text evidence="2">The sequence shown here is derived from an EMBL/GenBank/DDBJ whole genome shotgun (WGS) entry which is preliminary data.</text>
</comment>